<sequence length="164" mass="18007">MHFLGTVIGPETESEVDDALARWDENADVEPYVVEYREDLLERAREWASRRPDVDGSDEDALLGRFALYTGAELDEDGNEVSTTPEDAFYDWYELGGRWSGETADLQGLTVDGLRARAGAYPAVVALLGGIAVSVHGGGYEEEPADLLADCAGCEKVWFVDFHD</sequence>
<dbReference type="AlphaFoldDB" id="A0A1X2Z8V7"/>
<dbReference type="Proteomes" id="UP000193664">
    <property type="component" value="Unassembled WGS sequence"/>
</dbReference>
<reference evidence="1 2" key="1">
    <citation type="journal article" date="2016" name="Sci. Rep.">
        <title>Evaluation of genetic diversity among strains of the human gut commensal Bifidobacterium adolescentis.</title>
        <authorList>
            <person name="Duranti S."/>
            <person name="Milani C."/>
            <person name="Lugli G.A."/>
            <person name="Mancabelli L."/>
            <person name="Turroni F."/>
            <person name="Ferrario C."/>
            <person name="Mangifesta M."/>
            <person name="Viappiani A."/>
            <person name="Sanchez B."/>
            <person name="Margolles A."/>
            <person name="van Sinderen D."/>
            <person name="Ventura M."/>
        </authorList>
    </citation>
    <scope>NUCLEOTIDE SEQUENCE [LARGE SCALE GENOMIC DNA]</scope>
    <source>
        <strain evidence="1 2">AD2-8</strain>
    </source>
</reference>
<gene>
    <name evidence="1" type="ORF">AD0028_1927</name>
</gene>
<evidence type="ECO:0000313" key="1">
    <source>
        <dbReference type="EMBL" id="OSG90611.1"/>
    </source>
</evidence>
<protein>
    <submittedName>
        <fullName evidence="1">Uncharacterized protein</fullName>
    </submittedName>
</protein>
<proteinExistence type="predicted"/>
<organism evidence="1 2">
    <name type="scientific">Bifidobacterium adolescentis</name>
    <dbReference type="NCBI Taxonomy" id="1680"/>
    <lineage>
        <taxon>Bacteria</taxon>
        <taxon>Bacillati</taxon>
        <taxon>Actinomycetota</taxon>
        <taxon>Actinomycetes</taxon>
        <taxon>Bifidobacteriales</taxon>
        <taxon>Bifidobacteriaceae</taxon>
        <taxon>Bifidobacterium</taxon>
    </lineage>
</organism>
<comment type="caution">
    <text evidence="1">The sequence shown here is derived from an EMBL/GenBank/DDBJ whole genome shotgun (WGS) entry which is preliminary data.</text>
</comment>
<accession>A0A1X2Z8V7</accession>
<evidence type="ECO:0000313" key="2">
    <source>
        <dbReference type="Proteomes" id="UP000193664"/>
    </source>
</evidence>
<name>A0A1X2Z8V7_BIFAD</name>
<dbReference type="RefSeq" id="WP_085408729.1">
    <property type="nucleotide sequence ID" value="NZ_LNKF01000017.1"/>
</dbReference>
<dbReference type="EMBL" id="LNKF01000017">
    <property type="protein sequence ID" value="OSG90611.1"/>
    <property type="molecule type" value="Genomic_DNA"/>
</dbReference>